<keyword evidence="2" id="KW-1185">Reference proteome</keyword>
<dbReference type="RefSeq" id="XP_064733387.1">
    <property type="nucleotide sequence ID" value="XM_064870934.1"/>
</dbReference>
<accession>A0ABR0RXJ3</accession>
<comment type="caution">
    <text evidence="1">The sequence shown here is derived from an EMBL/GenBank/DDBJ whole genome shotgun (WGS) entry which is preliminary data.</text>
</comment>
<organism evidence="1 2">
    <name type="scientific">Knufia obscura</name>
    <dbReference type="NCBI Taxonomy" id="1635080"/>
    <lineage>
        <taxon>Eukaryota</taxon>
        <taxon>Fungi</taxon>
        <taxon>Dikarya</taxon>
        <taxon>Ascomycota</taxon>
        <taxon>Pezizomycotina</taxon>
        <taxon>Eurotiomycetes</taxon>
        <taxon>Chaetothyriomycetidae</taxon>
        <taxon>Chaetothyriales</taxon>
        <taxon>Trichomeriaceae</taxon>
        <taxon>Knufia</taxon>
    </lineage>
</organism>
<sequence length="113" mass="11403">MPALLVSAEGEGPAVEYCATKESGGACHTEAFADGKCIALQDPEHTGIKGSSFTVLGDSTTCSVYASADCDVTKGTSPPMVKGGTAFFQHEGVTAVAFKCKVGGLVSAKDPKA</sequence>
<evidence type="ECO:0000313" key="2">
    <source>
        <dbReference type="Proteomes" id="UP001334248"/>
    </source>
</evidence>
<evidence type="ECO:0000313" key="1">
    <source>
        <dbReference type="EMBL" id="KAK5945297.1"/>
    </source>
</evidence>
<dbReference type="Proteomes" id="UP001334248">
    <property type="component" value="Unassembled WGS sequence"/>
</dbReference>
<dbReference type="EMBL" id="JAVHJV010000002">
    <property type="protein sequence ID" value="KAK5945297.1"/>
    <property type="molecule type" value="Genomic_DNA"/>
</dbReference>
<reference evidence="1 2" key="1">
    <citation type="journal article" date="2023" name="Res Sq">
        <title>Genomic and morphological characterization of Knufia obscura isolated from the Mars 2020 spacecraft assembly facility.</title>
        <authorList>
            <person name="Chander A.M."/>
            <person name="Teixeira M.M."/>
            <person name="Singh N.K."/>
            <person name="Williams M.P."/>
            <person name="Parker C.W."/>
            <person name="Leo P."/>
            <person name="Stajich J.E."/>
            <person name="Torok T."/>
            <person name="Tighe S."/>
            <person name="Mason C.E."/>
            <person name="Venkateswaran K."/>
        </authorList>
    </citation>
    <scope>NUCLEOTIDE SEQUENCE [LARGE SCALE GENOMIC DNA]</scope>
    <source>
        <strain evidence="1 2">CCFEE 5817</strain>
    </source>
</reference>
<name>A0ABR0RXJ3_9EURO</name>
<dbReference type="GeneID" id="89995950"/>
<proteinExistence type="predicted"/>
<protein>
    <submittedName>
        <fullName evidence="1">Uncharacterized protein</fullName>
    </submittedName>
</protein>
<gene>
    <name evidence="1" type="ORF">PMZ80_002501</name>
</gene>